<gene>
    <name evidence="4" type="ORF">EV666_11048</name>
</gene>
<feature type="compositionally biased region" description="Low complexity" evidence="1">
    <location>
        <begin position="249"/>
        <end position="275"/>
    </location>
</feature>
<dbReference type="EMBL" id="SLWL01000010">
    <property type="protein sequence ID" value="TCO12010.1"/>
    <property type="molecule type" value="Genomic_DNA"/>
</dbReference>
<evidence type="ECO:0000256" key="1">
    <source>
        <dbReference type="SAM" id="MobiDB-lite"/>
    </source>
</evidence>
<feature type="compositionally biased region" description="Gly residues" evidence="1">
    <location>
        <begin position="491"/>
        <end position="509"/>
    </location>
</feature>
<dbReference type="PANTHER" id="PTHR34700">
    <property type="entry name" value="POTASSIUM BINDING PROTEIN KBP"/>
    <property type="match status" value="1"/>
</dbReference>
<dbReference type="InterPro" id="IPR018392">
    <property type="entry name" value="LysM"/>
</dbReference>
<dbReference type="RefSeq" id="WP_132008012.1">
    <property type="nucleotide sequence ID" value="NZ_JBHUNN010000002.1"/>
</dbReference>
<accession>A0A4R2GQR1</accession>
<dbReference type="Pfam" id="PF01476">
    <property type="entry name" value="LysM"/>
    <property type="match status" value="1"/>
</dbReference>
<protein>
    <submittedName>
        <fullName evidence="4">Nucleoid-associated protein YgaU</fullName>
    </submittedName>
</protein>
<feature type="compositionally biased region" description="Polar residues" evidence="1">
    <location>
        <begin position="106"/>
        <end position="121"/>
    </location>
</feature>
<dbReference type="InterPro" id="IPR052196">
    <property type="entry name" value="Bact_Kbp"/>
</dbReference>
<name>A0A4R2GQR1_9HYPH</name>
<keyword evidence="2" id="KW-1133">Transmembrane helix</keyword>
<feature type="region of interest" description="Disordered" evidence="1">
    <location>
        <begin position="42"/>
        <end position="125"/>
    </location>
</feature>
<feature type="region of interest" description="Disordered" evidence="1">
    <location>
        <begin position="374"/>
        <end position="422"/>
    </location>
</feature>
<feature type="domain" description="LysM" evidence="3">
    <location>
        <begin position="428"/>
        <end position="477"/>
    </location>
</feature>
<proteinExistence type="predicted"/>
<evidence type="ECO:0000259" key="3">
    <source>
        <dbReference type="PROSITE" id="PS51782"/>
    </source>
</evidence>
<organism evidence="4 5">
    <name type="scientific">Camelimonas lactis</name>
    <dbReference type="NCBI Taxonomy" id="659006"/>
    <lineage>
        <taxon>Bacteria</taxon>
        <taxon>Pseudomonadati</taxon>
        <taxon>Pseudomonadota</taxon>
        <taxon>Alphaproteobacteria</taxon>
        <taxon>Hyphomicrobiales</taxon>
        <taxon>Chelatococcaceae</taxon>
        <taxon>Camelimonas</taxon>
    </lineage>
</organism>
<dbReference type="Proteomes" id="UP000294881">
    <property type="component" value="Unassembled WGS sequence"/>
</dbReference>
<dbReference type="Gene3D" id="3.10.350.10">
    <property type="entry name" value="LysM domain"/>
    <property type="match status" value="1"/>
</dbReference>
<dbReference type="InterPro" id="IPR036779">
    <property type="entry name" value="LysM_dom_sf"/>
</dbReference>
<evidence type="ECO:0000256" key="2">
    <source>
        <dbReference type="SAM" id="Phobius"/>
    </source>
</evidence>
<dbReference type="PROSITE" id="PS51782">
    <property type="entry name" value="LYSM"/>
    <property type="match status" value="1"/>
</dbReference>
<feature type="region of interest" description="Disordered" evidence="1">
    <location>
        <begin position="243"/>
        <end position="275"/>
    </location>
</feature>
<dbReference type="CDD" id="cd00118">
    <property type="entry name" value="LysM"/>
    <property type="match status" value="1"/>
</dbReference>
<sequence>MSEPALPPVNVKTIARVALALVALASAGILILTFGPLRDRTPDSPIAGADDPQRSAPAGTVAKTPPGDASGGTAAPGNMASGSKTPGEAAPGGAIPGEAAPGAAASGNTADEASRRVTASSGAAAGVDAPSFDVVRVEPNGEAVIGGRARPNTAIELVMTPAGGATPVTEPRVLQRAVTDASGLFAMTNGPLPPGAHVMSLRVRAPHGAWTPSRQSVSVTIQPPGPPLVALLTPDRPTVLISSPDQGRDAAGAARGQGAQDAAARPDGQNGAAVGAETAARTAQTARISQVETDDDGRLFVVGSARPGATVRLYLNDALLASGVASASGAIEFALQSPLPEGDYRVRLDMVDPATGAVLSRAEAPWENVRAATADGATGEQAKGEQAKGEQTGDGQAKHAQTGARALEKAPRTGKKPSQDAIRAVQVRTHVVARGETLWSISRRTYQLGSRYTTIYDANQDQITDANRIYPGQVFVLPGKDPAARPDQGGAAPGHGGAPAKGGTPGERQ</sequence>
<feature type="transmembrane region" description="Helical" evidence="2">
    <location>
        <begin position="14"/>
        <end position="34"/>
    </location>
</feature>
<dbReference type="OrthoDB" id="370541at2"/>
<feature type="compositionally biased region" description="Low complexity" evidence="1">
    <location>
        <begin position="86"/>
        <end position="105"/>
    </location>
</feature>
<feature type="region of interest" description="Disordered" evidence="1">
    <location>
        <begin position="477"/>
        <end position="509"/>
    </location>
</feature>
<dbReference type="SMART" id="SM00257">
    <property type="entry name" value="LysM"/>
    <property type="match status" value="1"/>
</dbReference>
<dbReference type="SUPFAM" id="SSF54106">
    <property type="entry name" value="LysM domain"/>
    <property type="match status" value="1"/>
</dbReference>
<dbReference type="PANTHER" id="PTHR34700:SF4">
    <property type="entry name" value="PHAGE-LIKE ELEMENT PBSX PROTEIN XKDP"/>
    <property type="match status" value="1"/>
</dbReference>
<keyword evidence="2" id="KW-0472">Membrane</keyword>
<evidence type="ECO:0000313" key="4">
    <source>
        <dbReference type="EMBL" id="TCO12010.1"/>
    </source>
</evidence>
<keyword evidence="2" id="KW-0812">Transmembrane</keyword>
<keyword evidence="5" id="KW-1185">Reference proteome</keyword>
<evidence type="ECO:0000313" key="5">
    <source>
        <dbReference type="Proteomes" id="UP000294881"/>
    </source>
</evidence>
<reference evidence="4 5" key="1">
    <citation type="submission" date="2019-03" db="EMBL/GenBank/DDBJ databases">
        <title>Genomic Encyclopedia of Type Strains, Phase IV (KMG-IV): sequencing the most valuable type-strain genomes for metagenomic binning, comparative biology and taxonomic classification.</title>
        <authorList>
            <person name="Goeker M."/>
        </authorList>
    </citation>
    <scope>NUCLEOTIDE SEQUENCE [LARGE SCALE GENOMIC DNA]</scope>
    <source>
        <strain evidence="4 5">DSM 22958</strain>
    </source>
</reference>
<comment type="caution">
    <text evidence="4">The sequence shown here is derived from an EMBL/GenBank/DDBJ whole genome shotgun (WGS) entry which is preliminary data.</text>
</comment>
<dbReference type="AlphaFoldDB" id="A0A4R2GQR1"/>